<sequence>MSVDYSDGGVHALTMGGAELHTLLSSAARLSQLVLVDFSASWCGPCRMITPVLHQLATEHRGRLVVVKVDCEQTPANRELAAASSIGAFPTFHLYRAQQKVAELRGADQAGLRRLIQQQLPLLSRPAGGGGVKSPLVAALLAALGRVKQGCSYAEFVTAVKTLLAFVGNCLANPSDQKYRRIKLSNPAYQSRLGCRAGGKDCLAAIGFREMMEAGEPVMMLIDIPPELQEIHNLLRQALQNAEAGAAAATAAERRAVAVAPAAAAPAAAVPAVAVPAVAAPADTAPTAAAPTDAERKAALAPSMAAAAQGPAATAGTGAPTAGRPAAADRAQRLSKVTPEQLAAMLARAMQASGIAGTPVAAAHPLPARREQQAVQQAEQREAEVEGQHDEEQRQTEEAEQQSDDVTPPAADDDASK</sequence>
<dbReference type="PANTHER" id="PTHR46115">
    <property type="entry name" value="THIOREDOXIN-LIKE PROTEIN 1"/>
    <property type="match status" value="1"/>
</dbReference>
<evidence type="ECO:0000313" key="4">
    <source>
        <dbReference type="EMBL" id="KAI3425889.1"/>
    </source>
</evidence>
<dbReference type="InterPro" id="IPR036249">
    <property type="entry name" value="Thioredoxin-like_sf"/>
</dbReference>
<evidence type="ECO:0000259" key="3">
    <source>
        <dbReference type="PROSITE" id="PS51352"/>
    </source>
</evidence>
<evidence type="ECO:0000256" key="2">
    <source>
        <dbReference type="SAM" id="MobiDB-lite"/>
    </source>
</evidence>
<dbReference type="SUPFAM" id="SSF143503">
    <property type="entry name" value="PUG domain-like"/>
    <property type="match status" value="1"/>
</dbReference>
<protein>
    <recommendedName>
        <fullName evidence="3">Thioredoxin domain-containing protein</fullName>
    </recommendedName>
</protein>
<dbReference type="EMBL" id="SIDB01000011">
    <property type="protein sequence ID" value="KAI3425889.1"/>
    <property type="molecule type" value="Genomic_DNA"/>
</dbReference>
<dbReference type="CDD" id="cd09212">
    <property type="entry name" value="PUB"/>
    <property type="match status" value="1"/>
</dbReference>
<dbReference type="PRINTS" id="PR00421">
    <property type="entry name" value="THIOREDOXIN"/>
</dbReference>
<feature type="region of interest" description="Disordered" evidence="2">
    <location>
        <begin position="311"/>
        <end position="333"/>
    </location>
</feature>
<organism evidence="4 5">
    <name type="scientific">Chlorella vulgaris</name>
    <name type="common">Green alga</name>
    <dbReference type="NCBI Taxonomy" id="3077"/>
    <lineage>
        <taxon>Eukaryota</taxon>
        <taxon>Viridiplantae</taxon>
        <taxon>Chlorophyta</taxon>
        <taxon>core chlorophytes</taxon>
        <taxon>Trebouxiophyceae</taxon>
        <taxon>Chlorellales</taxon>
        <taxon>Chlorellaceae</taxon>
        <taxon>Chlorella clade</taxon>
        <taxon>Chlorella</taxon>
    </lineage>
</organism>
<dbReference type="InterPro" id="IPR013766">
    <property type="entry name" value="Thioredoxin_domain"/>
</dbReference>
<reference evidence="4" key="2">
    <citation type="submission" date="2020-11" db="EMBL/GenBank/DDBJ databases">
        <authorList>
            <person name="Cecchin M."/>
            <person name="Marcolungo L."/>
            <person name="Rossato M."/>
            <person name="Girolomoni L."/>
            <person name="Cosentino E."/>
            <person name="Cuine S."/>
            <person name="Li-Beisson Y."/>
            <person name="Delledonne M."/>
            <person name="Ballottari M."/>
        </authorList>
    </citation>
    <scope>NUCLEOTIDE SEQUENCE</scope>
    <source>
        <strain evidence="4">211/11P</strain>
        <tissue evidence="4">Whole cell</tissue>
    </source>
</reference>
<dbReference type="InterPro" id="IPR018997">
    <property type="entry name" value="PUB_domain"/>
</dbReference>
<dbReference type="Gene3D" id="1.20.58.2190">
    <property type="match status" value="1"/>
</dbReference>
<dbReference type="Proteomes" id="UP001055712">
    <property type="component" value="Unassembled WGS sequence"/>
</dbReference>
<gene>
    <name evidence="4" type="ORF">D9Q98_007862</name>
</gene>
<dbReference type="Pfam" id="PF09409">
    <property type="entry name" value="PUB"/>
    <property type="match status" value="1"/>
</dbReference>
<feature type="domain" description="Thioredoxin" evidence="3">
    <location>
        <begin position="1"/>
        <end position="121"/>
    </location>
</feature>
<dbReference type="InterPro" id="IPR017937">
    <property type="entry name" value="Thioredoxin_CS"/>
</dbReference>
<reference evidence="4" key="1">
    <citation type="journal article" date="2019" name="Plant J.">
        <title>Chlorella vulgaris genome assembly and annotation reveals the molecular basis for metabolic acclimation to high light conditions.</title>
        <authorList>
            <person name="Cecchin M."/>
            <person name="Marcolungo L."/>
            <person name="Rossato M."/>
            <person name="Girolomoni L."/>
            <person name="Cosentino E."/>
            <person name="Cuine S."/>
            <person name="Li-Beisson Y."/>
            <person name="Delledonne M."/>
            <person name="Ballottari M."/>
        </authorList>
    </citation>
    <scope>NUCLEOTIDE SEQUENCE</scope>
    <source>
        <strain evidence="4">211/11P</strain>
    </source>
</reference>
<accession>A0A9D4THQ2</accession>
<dbReference type="Gene3D" id="3.40.30.10">
    <property type="entry name" value="Glutaredoxin"/>
    <property type="match status" value="1"/>
</dbReference>
<proteinExistence type="predicted"/>
<feature type="region of interest" description="Disordered" evidence="2">
    <location>
        <begin position="366"/>
        <end position="417"/>
    </location>
</feature>
<dbReference type="SMART" id="SM00580">
    <property type="entry name" value="PUG"/>
    <property type="match status" value="1"/>
</dbReference>
<name>A0A9D4THQ2_CHLVU</name>
<dbReference type="AlphaFoldDB" id="A0A9D4THQ2"/>
<keyword evidence="5" id="KW-1185">Reference proteome</keyword>
<comment type="caution">
    <text evidence="4">The sequence shown here is derived from an EMBL/GenBank/DDBJ whole genome shotgun (WGS) entry which is preliminary data.</text>
</comment>
<dbReference type="PROSITE" id="PS00194">
    <property type="entry name" value="THIOREDOXIN_1"/>
    <property type="match status" value="1"/>
</dbReference>
<dbReference type="SUPFAM" id="SSF52833">
    <property type="entry name" value="Thioredoxin-like"/>
    <property type="match status" value="1"/>
</dbReference>
<dbReference type="InterPro" id="IPR036339">
    <property type="entry name" value="PUB-like_dom_sf"/>
</dbReference>
<dbReference type="Pfam" id="PF00085">
    <property type="entry name" value="Thioredoxin"/>
    <property type="match status" value="1"/>
</dbReference>
<dbReference type="OrthoDB" id="10263751at2759"/>
<keyword evidence="1" id="KW-1015">Disulfide bond</keyword>
<evidence type="ECO:0000313" key="5">
    <source>
        <dbReference type="Proteomes" id="UP001055712"/>
    </source>
</evidence>
<feature type="compositionally biased region" description="Basic and acidic residues" evidence="2">
    <location>
        <begin position="379"/>
        <end position="397"/>
    </location>
</feature>
<dbReference type="CDD" id="cd02947">
    <property type="entry name" value="TRX_family"/>
    <property type="match status" value="1"/>
</dbReference>
<feature type="region of interest" description="Disordered" evidence="2">
    <location>
        <begin position="286"/>
        <end position="305"/>
    </location>
</feature>
<feature type="compositionally biased region" description="Low complexity" evidence="2">
    <location>
        <begin position="311"/>
        <end position="328"/>
    </location>
</feature>
<evidence type="ECO:0000256" key="1">
    <source>
        <dbReference type="ARBA" id="ARBA00023157"/>
    </source>
</evidence>
<dbReference type="PROSITE" id="PS51352">
    <property type="entry name" value="THIOREDOXIN_2"/>
    <property type="match status" value="1"/>
</dbReference>